<keyword evidence="3" id="KW-1185">Reference proteome</keyword>
<dbReference type="InterPro" id="IPR011944">
    <property type="entry name" value="Steroid_delta5-4_isomerase"/>
</dbReference>
<name>A0A098TNS6_9CYAN</name>
<dbReference type="OrthoDB" id="122531at2"/>
<proteinExistence type="predicted"/>
<dbReference type="Proteomes" id="UP000030170">
    <property type="component" value="Unassembled WGS sequence"/>
</dbReference>
<accession>A0A098TNS6</accession>
<dbReference type="NCBIfam" id="TIGR02246">
    <property type="entry name" value="SgcJ/EcaC family oxidoreductase"/>
    <property type="match status" value="1"/>
</dbReference>
<dbReference type="SUPFAM" id="SSF54427">
    <property type="entry name" value="NTF2-like"/>
    <property type="match status" value="1"/>
</dbReference>
<dbReference type="STRING" id="1497020.DO97_00160"/>
<evidence type="ECO:0000313" key="2">
    <source>
        <dbReference type="EMBL" id="KGF73990.1"/>
    </source>
</evidence>
<dbReference type="AlphaFoldDB" id="A0A098TNS6"/>
<dbReference type="InterPro" id="IPR037401">
    <property type="entry name" value="SnoaL-like"/>
</dbReference>
<dbReference type="Gene3D" id="3.10.450.50">
    <property type="match status" value="1"/>
</dbReference>
<gene>
    <name evidence="2" type="ORF">DO97_00160</name>
</gene>
<evidence type="ECO:0000259" key="1">
    <source>
        <dbReference type="Pfam" id="PF12680"/>
    </source>
</evidence>
<organism evidence="2 3">
    <name type="scientific">Neosynechococcus sphagnicola sy1</name>
    <dbReference type="NCBI Taxonomy" id="1497020"/>
    <lineage>
        <taxon>Bacteria</taxon>
        <taxon>Bacillati</taxon>
        <taxon>Cyanobacteriota</taxon>
        <taxon>Cyanophyceae</taxon>
        <taxon>Neosynechococcales</taxon>
        <taxon>Neosynechococcaceae</taxon>
        <taxon>Neosynechococcus</taxon>
    </lineage>
</organism>
<dbReference type="EMBL" id="JJML01000001">
    <property type="protein sequence ID" value="KGF73990.1"/>
    <property type="molecule type" value="Genomic_DNA"/>
</dbReference>
<dbReference type="Pfam" id="PF12680">
    <property type="entry name" value="SnoaL_2"/>
    <property type="match status" value="1"/>
</dbReference>
<dbReference type="InterPro" id="IPR032710">
    <property type="entry name" value="NTF2-like_dom_sf"/>
</dbReference>
<sequence>MRQMIDNQALLLKTVEDALAAWNRKDVKAFSEYFTENAEFTDVVGQLMPNRAEIERLHTQPFTTVLKKAQLETKEIRVKAIRSDVASVDIKWETTGHTKPDGTLLPSRYGLLHLVAVETGDCAISKQEMCSKFAVAHNVDYTATYRAREAKAVAK</sequence>
<reference evidence="2 3" key="1">
    <citation type="journal article" date="2014" name="Mol. Ecol.">
        <title>Evolution of Synechococcus.</title>
        <authorList>
            <person name="Dvorak P."/>
            <person name="Casamatta D."/>
            <person name="Hasler P."/>
            <person name="Poulickova A."/>
            <person name="Ondrej V."/>
            <person name="Sanges R."/>
        </authorList>
    </citation>
    <scope>NUCLEOTIDE SEQUENCE [LARGE SCALE GENOMIC DNA]</scope>
    <source>
        <strain evidence="2 3">CAUP A 1101</strain>
    </source>
</reference>
<feature type="domain" description="SnoaL-like" evidence="1">
    <location>
        <begin position="15"/>
        <end position="104"/>
    </location>
</feature>
<protein>
    <recommendedName>
        <fullName evidence="1">SnoaL-like domain-containing protein</fullName>
    </recommendedName>
</protein>
<evidence type="ECO:0000313" key="3">
    <source>
        <dbReference type="Proteomes" id="UP000030170"/>
    </source>
</evidence>
<comment type="caution">
    <text evidence="2">The sequence shown here is derived from an EMBL/GenBank/DDBJ whole genome shotgun (WGS) entry which is preliminary data.</text>
</comment>